<feature type="domain" description="Alginate export" evidence="2">
    <location>
        <begin position="31"/>
        <end position="406"/>
    </location>
</feature>
<comment type="caution">
    <text evidence="3">The sequence shown here is derived from an EMBL/GenBank/DDBJ whole genome shotgun (WGS) entry which is preliminary data.</text>
</comment>
<accession>A0A5M4B9K4</accession>
<dbReference type="Pfam" id="PF13372">
    <property type="entry name" value="Alginate_exp"/>
    <property type="match status" value="1"/>
</dbReference>
<dbReference type="EMBL" id="BLBC01000006">
    <property type="protein sequence ID" value="GET45786.1"/>
    <property type="molecule type" value="Genomic_DNA"/>
</dbReference>
<name>A0A5M4B9K4_9FLAO</name>
<dbReference type="Proteomes" id="UP000398217">
    <property type="component" value="Unassembled WGS sequence"/>
</dbReference>
<feature type="chain" id="PRO_5024293584" description="Alginate export domain-containing protein" evidence="1">
    <location>
        <begin position="24"/>
        <end position="435"/>
    </location>
</feature>
<evidence type="ECO:0000259" key="2">
    <source>
        <dbReference type="Pfam" id="PF13372"/>
    </source>
</evidence>
<evidence type="ECO:0000313" key="4">
    <source>
        <dbReference type="Proteomes" id="UP000398217"/>
    </source>
</evidence>
<organism evidence="3 4">
    <name type="scientific">Capnocytophaga felis</name>
    <dbReference type="NCBI Taxonomy" id="2267611"/>
    <lineage>
        <taxon>Bacteria</taxon>
        <taxon>Pseudomonadati</taxon>
        <taxon>Bacteroidota</taxon>
        <taxon>Flavobacteriia</taxon>
        <taxon>Flavobacteriales</taxon>
        <taxon>Flavobacteriaceae</taxon>
        <taxon>Capnocytophaga</taxon>
    </lineage>
</organism>
<dbReference type="SUPFAM" id="SSF56935">
    <property type="entry name" value="Porins"/>
    <property type="match status" value="1"/>
</dbReference>
<evidence type="ECO:0000256" key="1">
    <source>
        <dbReference type="SAM" id="SignalP"/>
    </source>
</evidence>
<dbReference type="AlphaFoldDB" id="A0A5M4B9K4"/>
<keyword evidence="1" id="KW-0732">Signal</keyword>
<dbReference type="OrthoDB" id="1070463at2"/>
<dbReference type="RefSeq" id="WP_155284454.1">
    <property type="nucleotide sequence ID" value="NZ_BLBC01000006.1"/>
</dbReference>
<reference evidence="4" key="1">
    <citation type="journal article" date="2020" name="Int. J. Syst. Evol. Microbiol.">
        <title>Capnocytophaga felis sp. nov. isolated from the feline oral cavity.</title>
        <authorList>
            <person name="Suzuki M."/>
            <person name="Umeda K."/>
            <person name="Kimura M."/>
            <person name="Imaoka K."/>
            <person name="Morikawa S."/>
            <person name="Maeda K."/>
        </authorList>
    </citation>
    <scope>NUCLEOTIDE SEQUENCE [LARGE SCALE GENOMIC DNA]</scope>
    <source>
        <strain evidence="4">KC07070</strain>
    </source>
</reference>
<keyword evidence="4" id="KW-1185">Reference proteome</keyword>
<feature type="signal peptide" evidence="1">
    <location>
        <begin position="1"/>
        <end position="23"/>
    </location>
</feature>
<dbReference type="InterPro" id="IPR025388">
    <property type="entry name" value="Alginate_export_dom"/>
</dbReference>
<sequence length="435" mass="49295">MKTHFFSAVTLGVLLTLSVPANAQEEHNEFSLSAQIRPRFEYRNGAYLPLEKGKQPAILVNNRTRLNFDYKNTDRLRFYLSLQNVNVWGQAPQIQVTDKTGGFSVFEAYASFPIAQKLSAKIGRQMIVLDDDRIFGSLDWHPAGRSHDAVNLDWKTSDKFLLRSFFAFNQNYTDKNINNPAGQYFTKGAQNYQHLEAFHGLYRISESNRISLLFSNLGFRDDAVSNETHNMQTFGFHYAGTTNDWKYGLTSYFQTGKNAGGATKSAYMFAVNMGYKFSDVFSLSAGIDYLSGKNADDTSGKDKAFDPFSGTNHKFYGFMDYYYVPAVNPFGLINPYLTANFRIGEKSSFSATWHNFASAGIVYDSKGNKKRGLGNEIDLVYTLKVQPYIGLQMGYSTYFTTDALNTLKKTPNARGYQDWFWCSLNINPKIFSAKF</sequence>
<evidence type="ECO:0000313" key="3">
    <source>
        <dbReference type="EMBL" id="GET45786.1"/>
    </source>
</evidence>
<gene>
    <name evidence="3" type="ORF">RCZ01_10880</name>
</gene>
<protein>
    <recommendedName>
        <fullName evidence="2">Alginate export domain-containing protein</fullName>
    </recommendedName>
</protein>
<proteinExistence type="predicted"/>